<sequence length="367" mass="42771">MYIISRQHNFLHLFPPWRILADLKKDAYYNTLRSVIQLFVKEMIEKKNGSIIGKGEKDLDNEIKNEVVENGKEQGNEIKKEISEKISNLRTNVEEVPNEVDKNANSCDELEELSTMKPLIHRKNELDKIDVSTVEMNIVTQANERAGSEEKDGFGQKNVADVIKDMESKPTNIQDTGNNEVVEEQDENLLLDSSLNDKVVAETLLNNKIKQEIKRINKLVDEINKFNKSYNYQPIQIGTNDSLHQIVEKLRSKRNTPMLRLKRSNGRKEYVKELMNYVEEYEQMKKRKKRELSKKPTQDPEEKTLELGTVERPEGETLEVGSLRKPIRLKRSKSEEDYEAREAVKRNRKARAFPKKVNEKKDLFVNQ</sequence>
<dbReference type="GeneID" id="113466080"/>
<reference evidence="3" key="1">
    <citation type="submission" date="2025-08" db="UniProtKB">
        <authorList>
            <consortium name="RefSeq"/>
        </authorList>
    </citation>
    <scope>IDENTIFICATION</scope>
</reference>
<protein>
    <submittedName>
        <fullName evidence="3">Uncharacterized protein PFB0765w-like</fullName>
    </submittedName>
</protein>
<feature type="compositionally biased region" description="Basic and acidic residues" evidence="1">
    <location>
        <begin position="356"/>
        <end position="367"/>
    </location>
</feature>
<proteinExistence type="predicted"/>
<feature type="compositionally biased region" description="Basic and acidic residues" evidence="1">
    <location>
        <begin position="332"/>
        <end position="345"/>
    </location>
</feature>
<evidence type="ECO:0000313" key="3">
    <source>
        <dbReference type="RefSeq" id="XP_026676989.1"/>
    </source>
</evidence>
<accession>A0A3Q0IL55</accession>
<dbReference type="AlphaFoldDB" id="A0A3Q0IL55"/>
<feature type="compositionally biased region" description="Basic and acidic residues" evidence="1">
    <location>
        <begin position="293"/>
        <end position="315"/>
    </location>
</feature>
<name>A0A3Q0IL55_DIACI</name>
<organism evidence="2 3">
    <name type="scientific">Diaphorina citri</name>
    <name type="common">Asian citrus psyllid</name>
    <dbReference type="NCBI Taxonomy" id="121845"/>
    <lineage>
        <taxon>Eukaryota</taxon>
        <taxon>Metazoa</taxon>
        <taxon>Ecdysozoa</taxon>
        <taxon>Arthropoda</taxon>
        <taxon>Hexapoda</taxon>
        <taxon>Insecta</taxon>
        <taxon>Pterygota</taxon>
        <taxon>Neoptera</taxon>
        <taxon>Paraneoptera</taxon>
        <taxon>Hemiptera</taxon>
        <taxon>Sternorrhyncha</taxon>
        <taxon>Psylloidea</taxon>
        <taxon>Psyllidae</taxon>
        <taxon>Diaphorininae</taxon>
        <taxon>Diaphorina</taxon>
    </lineage>
</organism>
<dbReference type="KEGG" id="dci:113466080"/>
<feature type="region of interest" description="Disordered" evidence="1">
    <location>
        <begin position="285"/>
        <end position="367"/>
    </location>
</feature>
<evidence type="ECO:0000256" key="1">
    <source>
        <dbReference type="SAM" id="MobiDB-lite"/>
    </source>
</evidence>
<dbReference type="Proteomes" id="UP000079169">
    <property type="component" value="Unplaced"/>
</dbReference>
<evidence type="ECO:0000313" key="2">
    <source>
        <dbReference type="Proteomes" id="UP000079169"/>
    </source>
</evidence>
<keyword evidence="2" id="KW-1185">Reference proteome</keyword>
<dbReference type="PaxDb" id="121845-A0A3Q0IL55"/>
<gene>
    <name evidence="3" type="primary">LOC113466080</name>
</gene>
<dbReference type="RefSeq" id="XP_026676989.1">
    <property type="nucleotide sequence ID" value="XM_026821188.1"/>
</dbReference>